<evidence type="ECO:0000313" key="10">
    <source>
        <dbReference type="Proteomes" id="UP001260980"/>
    </source>
</evidence>
<dbReference type="Proteomes" id="UP001260980">
    <property type="component" value="Unassembled WGS sequence"/>
</dbReference>
<evidence type="ECO:0000256" key="6">
    <source>
        <dbReference type="SAM" id="SignalP"/>
    </source>
</evidence>
<dbReference type="EMBL" id="JAWCUD010000007">
    <property type="protein sequence ID" value="MDU0203488.1"/>
    <property type="molecule type" value="Genomic_DNA"/>
</dbReference>
<dbReference type="PANTHER" id="PTHR47053:SF1">
    <property type="entry name" value="MUREIN DD-ENDOPEPTIDASE MEPH-RELATED"/>
    <property type="match status" value="1"/>
</dbReference>
<dbReference type="InterPro" id="IPR036028">
    <property type="entry name" value="SH3-like_dom_sf"/>
</dbReference>
<dbReference type="Pfam" id="PF00877">
    <property type="entry name" value="NLPC_P60"/>
    <property type="match status" value="1"/>
</dbReference>
<evidence type="ECO:0000259" key="8">
    <source>
        <dbReference type="PROSITE" id="PS51935"/>
    </source>
</evidence>
<organism evidence="9 10">
    <name type="scientific">Paenibacillus violae</name>
    <dbReference type="NCBI Taxonomy" id="3077234"/>
    <lineage>
        <taxon>Bacteria</taxon>
        <taxon>Bacillati</taxon>
        <taxon>Bacillota</taxon>
        <taxon>Bacilli</taxon>
        <taxon>Bacillales</taxon>
        <taxon>Paenibacillaceae</taxon>
        <taxon>Paenibacillus</taxon>
    </lineage>
</organism>
<comment type="similarity">
    <text evidence="1">Belongs to the peptidase C40 family.</text>
</comment>
<name>A0ABU3RGS1_9BACL</name>
<feature type="domain" description="NlpC/P60" evidence="8">
    <location>
        <begin position="196"/>
        <end position="341"/>
    </location>
</feature>
<dbReference type="Pfam" id="PF08239">
    <property type="entry name" value="SH3_3"/>
    <property type="match status" value="2"/>
</dbReference>
<evidence type="ECO:0000259" key="7">
    <source>
        <dbReference type="PROSITE" id="PS51781"/>
    </source>
</evidence>
<keyword evidence="3" id="KW-0378">Hydrolase</keyword>
<keyword evidence="4" id="KW-0788">Thiol protease</keyword>
<reference evidence="9 10" key="1">
    <citation type="submission" date="2023-10" db="EMBL/GenBank/DDBJ databases">
        <title>Paenibacillus strain PFR10 Genome sequencing and assembly.</title>
        <authorList>
            <person name="Kim I."/>
        </authorList>
    </citation>
    <scope>NUCLEOTIDE SEQUENCE [LARGE SCALE GENOMIC DNA]</scope>
    <source>
        <strain evidence="9 10">PFR10</strain>
    </source>
</reference>
<evidence type="ECO:0000256" key="2">
    <source>
        <dbReference type="ARBA" id="ARBA00022670"/>
    </source>
</evidence>
<evidence type="ECO:0000256" key="3">
    <source>
        <dbReference type="ARBA" id="ARBA00022801"/>
    </source>
</evidence>
<dbReference type="InterPro" id="IPR003646">
    <property type="entry name" value="SH3-like_bac-type"/>
</dbReference>
<feature type="domain" description="SH3b" evidence="7">
    <location>
        <begin position="29"/>
        <end position="98"/>
    </location>
</feature>
<feature type="signal peptide" evidence="6">
    <location>
        <begin position="1"/>
        <end position="29"/>
    </location>
</feature>
<feature type="domain" description="SH3b" evidence="7">
    <location>
        <begin position="112"/>
        <end position="175"/>
    </location>
</feature>
<dbReference type="InterPro" id="IPR038765">
    <property type="entry name" value="Papain-like_cys_pep_sf"/>
</dbReference>
<dbReference type="PANTHER" id="PTHR47053">
    <property type="entry name" value="MUREIN DD-ENDOPEPTIDASE MEPH-RELATED"/>
    <property type="match status" value="1"/>
</dbReference>
<evidence type="ECO:0000313" key="9">
    <source>
        <dbReference type="EMBL" id="MDU0203488.1"/>
    </source>
</evidence>
<gene>
    <name evidence="9" type="ORF">RQP52_20600</name>
</gene>
<dbReference type="InterPro" id="IPR051202">
    <property type="entry name" value="Peptidase_C40"/>
</dbReference>
<comment type="caution">
    <text evidence="9">The sequence shown here is derived from an EMBL/GenBank/DDBJ whole genome shotgun (WGS) entry which is preliminary data.</text>
</comment>
<sequence>MKKQILTLALVPALIFGAVTVPMVKEASAATTTTTGQIVSSVSFRQGASTDAARIRYLKAGEKVAILSKVNSYWYKVRASDGKEGYVSTDSKYIKTSSVTTPDDSDNNSGSATTGQIVSSVSFRQGASTDAARIRYLKAGEKVTILSKVNSYWYKVRASDGQEGYVSTDSKYIKTSGVTPPGDSNNNGGTSGGSVSEKAQKVIAAGKKYLGTPYEYGSSRDNTNTFDCSDFVRQAFLDGIGLKLPGDSRGQGSYVKSLGNAKTDWHDLKPGDLMFFMDYKGTSKSNYSGIDKSKQTISHVAIYLGNGQILSTYSKESGGVRIDSFENRHWEYRFLYGGSAL</sequence>
<keyword evidence="10" id="KW-1185">Reference proteome</keyword>
<evidence type="ECO:0000256" key="5">
    <source>
        <dbReference type="SAM" id="MobiDB-lite"/>
    </source>
</evidence>
<dbReference type="SMART" id="SM00287">
    <property type="entry name" value="SH3b"/>
    <property type="match status" value="2"/>
</dbReference>
<dbReference type="Gene3D" id="2.30.30.40">
    <property type="entry name" value="SH3 Domains"/>
    <property type="match status" value="2"/>
</dbReference>
<feature type="chain" id="PRO_5045213656" evidence="6">
    <location>
        <begin position="30"/>
        <end position="341"/>
    </location>
</feature>
<evidence type="ECO:0000256" key="1">
    <source>
        <dbReference type="ARBA" id="ARBA00007074"/>
    </source>
</evidence>
<dbReference type="PROSITE" id="PS51935">
    <property type="entry name" value="NLPC_P60"/>
    <property type="match status" value="1"/>
</dbReference>
<dbReference type="Gene3D" id="3.90.1720.10">
    <property type="entry name" value="endopeptidase domain like (from Nostoc punctiforme)"/>
    <property type="match status" value="1"/>
</dbReference>
<dbReference type="SUPFAM" id="SSF50044">
    <property type="entry name" value="SH3-domain"/>
    <property type="match status" value="2"/>
</dbReference>
<dbReference type="PROSITE" id="PS51781">
    <property type="entry name" value="SH3B"/>
    <property type="match status" value="2"/>
</dbReference>
<dbReference type="SUPFAM" id="SSF54001">
    <property type="entry name" value="Cysteine proteinases"/>
    <property type="match status" value="1"/>
</dbReference>
<proteinExistence type="inferred from homology"/>
<keyword evidence="2" id="KW-0645">Protease</keyword>
<dbReference type="RefSeq" id="WP_315953604.1">
    <property type="nucleotide sequence ID" value="NZ_JAWCUD010000007.1"/>
</dbReference>
<evidence type="ECO:0000256" key="4">
    <source>
        <dbReference type="ARBA" id="ARBA00022807"/>
    </source>
</evidence>
<accession>A0ABU3RGS1</accession>
<dbReference type="InterPro" id="IPR000064">
    <property type="entry name" value="NLP_P60_dom"/>
</dbReference>
<feature type="region of interest" description="Disordered" evidence="5">
    <location>
        <begin position="175"/>
        <end position="197"/>
    </location>
</feature>
<keyword evidence="6" id="KW-0732">Signal</keyword>
<protein>
    <submittedName>
        <fullName evidence="9">SH3 domain-containing protein</fullName>
    </submittedName>
</protein>
<dbReference type="CDD" id="cd00174">
    <property type="entry name" value="SH3"/>
    <property type="match status" value="1"/>
</dbReference>